<comment type="caution">
    <text evidence="12">The sequence shown here is derived from an EMBL/GenBank/DDBJ whole genome shotgun (WGS) entry which is preliminary data.</text>
</comment>
<evidence type="ECO:0000256" key="5">
    <source>
        <dbReference type="ARBA" id="ARBA00022692"/>
    </source>
</evidence>
<dbReference type="GO" id="GO:0009244">
    <property type="term" value="P:lipopolysaccharide core region biosynthetic process"/>
    <property type="evidence" value="ECO:0007669"/>
    <property type="project" value="TreeGrafter"/>
</dbReference>
<dbReference type="CDD" id="cd16017">
    <property type="entry name" value="LptA"/>
    <property type="match status" value="1"/>
</dbReference>
<evidence type="ECO:0000259" key="9">
    <source>
        <dbReference type="Pfam" id="PF00884"/>
    </source>
</evidence>
<gene>
    <name evidence="11" type="ORF">GCM10011572_52590</name>
    <name evidence="12" type="ORF">GM672_23485</name>
</gene>
<dbReference type="InterPro" id="IPR040423">
    <property type="entry name" value="PEA_transferase"/>
</dbReference>
<dbReference type="Pfam" id="PF08019">
    <property type="entry name" value="EptA_B_N"/>
    <property type="match status" value="1"/>
</dbReference>
<feature type="transmembrane region" description="Helical" evidence="8">
    <location>
        <begin position="146"/>
        <end position="168"/>
    </location>
</feature>
<evidence type="ECO:0000256" key="4">
    <source>
        <dbReference type="ARBA" id="ARBA00022679"/>
    </source>
</evidence>
<dbReference type="PANTHER" id="PTHR30443">
    <property type="entry name" value="INNER MEMBRANE PROTEIN"/>
    <property type="match status" value="1"/>
</dbReference>
<keyword evidence="5 8" id="KW-0812">Transmembrane</keyword>
<evidence type="ECO:0000256" key="8">
    <source>
        <dbReference type="SAM" id="Phobius"/>
    </source>
</evidence>
<organism evidence="12 13">
    <name type="scientific">Pseudoduganella buxea</name>
    <dbReference type="NCBI Taxonomy" id="1949069"/>
    <lineage>
        <taxon>Bacteria</taxon>
        <taxon>Pseudomonadati</taxon>
        <taxon>Pseudomonadota</taxon>
        <taxon>Betaproteobacteria</taxon>
        <taxon>Burkholderiales</taxon>
        <taxon>Oxalobacteraceae</taxon>
        <taxon>Telluria group</taxon>
        <taxon>Pseudoduganella</taxon>
    </lineage>
</organism>
<keyword evidence="6 8" id="KW-1133">Transmembrane helix</keyword>
<evidence type="ECO:0000313" key="14">
    <source>
        <dbReference type="Proteomes" id="UP000622638"/>
    </source>
</evidence>
<evidence type="ECO:0000256" key="2">
    <source>
        <dbReference type="ARBA" id="ARBA00022475"/>
    </source>
</evidence>
<keyword evidence="7 8" id="KW-0472">Membrane</keyword>
<dbReference type="InterPro" id="IPR017850">
    <property type="entry name" value="Alkaline_phosphatase_core_sf"/>
</dbReference>
<name>A0A6I3T5E4_9BURK</name>
<dbReference type="InterPro" id="IPR000917">
    <property type="entry name" value="Sulfatase_N"/>
</dbReference>
<accession>A0A6I3T5E4</accession>
<feature type="domain" description="Sulfatase N-terminal" evidence="9">
    <location>
        <begin position="233"/>
        <end position="525"/>
    </location>
</feature>
<dbReference type="GO" id="GO:0005886">
    <property type="term" value="C:plasma membrane"/>
    <property type="evidence" value="ECO:0007669"/>
    <property type="project" value="UniProtKB-SubCell"/>
</dbReference>
<evidence type="ECO:0000256" key="3">
    <source>
        <dbReference type="ARBA" id="ARBA00022519"/>
    </source>
</evidence>
<dbReference type="Pfam" id="PF00884">
    <property type="entry name" value="Sulfatase"/>
    <property type="match status" value="1"/>
</dbReference>
<evidence type="ECO:0000313" key="11">
    <source>
        <dbReference type="EMBL" id="GGC24626.1"/>
    </source>
</evidence>
<dbReference type="GO" id="GO:0016776">
    <property type="term" value="F:phosphotransferase activity, phosphate group as acceptor"/>
    <property type="evidence" value="ECO:0007669"/>
    <property type="project" value="TreeGrafter"/>
</dbReference>
<dbReference type="SUPFAM" id="SSF53649">
    <property type="entry name" value="Alkaline phosphatase-like"/>
    <property type="match status" value="1"/>
</dbReference>
<keyword evidence="3" id="KW-0997">Cell inner membrane</keyword>
<dbReference type="Proteomes" id="UP000622638">
    <property type="component" value="Unassembled WGS sequence"/>
</dbReference>
<evidence type="ECO:0000313" key="13">
    <source>
        <dbReference type="Proteomes" id="UP000430634"/>
    </source>
</evidence>
<evidence type="ECO:0000259" key="10">
    <source>
        <dbReference type="Pfam" id="PF08019"/>
    </source>
</evidence>
<sequence length="544" mass="60074">MPRVGAPQLTLGASAFFVLAYNGSFWKTFVSATGGAQLGNVPVYAGAFLLLVLLFNAILTLFNFRLVIKPVLIALFLGASAASYFMNEYGVVIDSSMVQNVFETDPKEANELLSWRMAETVTLLGILPSLLVWHLPLVFRPMRRDLVAKVAIVAGSLLAGAALLLLLFKVLAPAVREHRELRFLLTPTNMFQATHGYLKRKWAVPVVVAPLGTDAAKGVKWGHAAGQGRRTVTVLVIGETARAMNFSLNGYARQTNPQLARQRDLINFRNVSSCGTATAVSVPCLFSGLGRDDYSPEKAVRQEGLLDVLHHAGFDVLWRDNNSGCKGACDRVRYEDLSQAVPGDPLCDGDECYDERLVRDLPQLVRDATKDLVIVLHQKGSHGPAYWKRYPQAFNEFGPVCRTNELEQCSRESIVAAYDNSILYTDYFLSRTIDLLRAAGAEQGVDTAMLYVSDHGESLGEKNMYLHGAPYIISPAEQRSVPMMLWLSDSFRRRFDIDAQCLAARGEQPFSHDNVFHTVLGLLDVSTAVYNPKLDLTHACTRDI</sequence>
<feature type="transmembrane region" description="Helical" evidence="8">
    <location>
        <begin position="42"/>
        <end position="59"/>
    </location>
</feature>
<reference evidence="11" key="4">
    <citation type="submission" date="2024-05" db="EMBL/GenBank/DDBJ databases">
        <authorList>
            <person name="Sun Q."/>
            <person name="Zhou Y."/>
        </authorList>
    </citation>
    <scope>NUCLEOTIDE SEQUENCE</scope>
    <source>
        <strain evidence="11">CGMCC 1.15931</strain>
    </source>
</reference>
<evidence type="ECO:0000256" key="6">
    <source>
        <dbReference type="ARBA" id="ARBA00022989"/>
    </source>
</evidence>
<keyword evidence="2" id="KW-1003">Cell membrane</keyword>
<reference evidence="14" key="2">
    <citation type="journal article" date="2019" name="Int. J. Syst. Evol. Microbiol.">
        <title>The Global Catalogue of Microorganisms (GCM) 10K type strain sequencing project: providing services to taxonomists for standard genome sequencing and annotation.</title>
        <authorList>
            <consortium name="The Broad Institute Genomics Platform"/>
            <consortium name="The Broad Institute Genome Sequencing Center for Infectious Disease"/>
            <person name="Wu L."/>
            <person name="Ma J."/>
        </authorList>
    </citation>
    <scope>NUCLEOTIDE SEQUENCE [LARGE SCALE GENOMIC DNA]</scope>
    <source>
        <strain evidence="14">CGMCC 1.15931</strain>
    </source>
</reference>
<dbReference type="EMBL" id="WNKZ01000097">
    <property type="protein sequence ID" value="MTV55692.1"/>
    <property type="molecule type" value="Genomic_DNA"/>
</dbReference>
<feature type="domain" description="Phosphoethanolamine transferase N-terminal" evidence="10">
    <location>
        <begin position="51"/>
        <end position="201"/>
    </location>
</feature>
<evidence type="ECO:0000313" key="12">
    <source>
        <dbReference type="EMBL" id="MTV55692.1"/>
    </source>
</evidence>
<dbReference type="PANTHER" id="PTHR30443:SF0">
    <property type="entry name" value="PHOSPHOETHANOLAMINE TRANSFERASE EPTA"/>
    <property type="match status" value="1"/>
</dbReference>
<keyword evidence="4 12" id="KW-0808">Transferase</keyword>
<dbReference type="Gene3D" id="3.40.720.10">
    <property type="entry name" value="Alkaline Phosphatase, subunit A"/>
    <property type="match status" value="1"/>
</dbReference>
<reference evidence="12 13" key="3">
    <citation type="submission" date="2019-11" db="EMBL/GenBank/DDBJ databases">
        <title>Type strains purchased from KCTC, JCM and DSMZ.</title>
        <authorList>
            <person name="Lu H."/>
        </authorList>
    </citation>
    <scope>NUCLEOTIDE SEQUENCE [LARGE SCALE GENOMIC DNA]</scope>
    <source>
        <strain evidence="12 13">KCTC 52429</strain>
    </source>
</reference>
<evidence type="ECO:0000256" key="1">
    <source>
        <dbReference type="ARBA" id="ARBA00004429"/>
    </source>
</evidence>
<comment type="subcellular location">
    <subcellularLocation>
        <location evidence="1">Cell inner membrane</location>
        <topology evidence="1">Multi-pass membrane protein</topology>
    </subcellularLocation>
</comment>
<dbReference type="EMBL" id="BMKG01000043">
    <property type="protein sequence ID" value="GGC24626.1"/>
    <property type="molecule type" value="Genomic_DNA"/>
</dbReference>
<dbReference type="AlphaFoldDB" id="A0A6I3T5E4"/>
<reference evidence="11" key="1">
    <citation type="journal article" date="2014" name="Int. J. Syst. Evol. Microbiol.">
        <title>Complete genome of a new Firmicutes species belonging to the dominant human colonic microbiota ('Ruminococcus bicirculans') reveals two chromosomes and a selective capacity to utilize plant glucans.</title>
        <authorList>
            <consortium name="NISC Comparative Sequencing Program"/>
            <person name="Wegmann U."/>
            <person name="Louis P."/>
            <person name="Goesmann A."/>
            <person name="Henrissat B."/>
            <person name="Duncan S.H."/>
            <person name="Flint H.J."/>
        </authorList>
    </citation>
    <scope>NUCLEOTIDE SEQUENCE</scope>
    <source>
        <strain evidence="11">CGMCC 1.15931</strain>
    </source>
</reference>
<keyword evidence="14" id="KW-1185">Reference proteome</keyword>
<dbReference type="Proteomes" id="UP000430634">
    <property type="component" value="Unassembled WGS sequence"/>
</dbReference>
<dbReference type="InterPro" id="IPR058130">
    <property type="entry name" value="PEA_transf_C"/>
</dbReference>
<dbReference type="InterPro" id="IPR012549">
    <property type="entry name" value="EptA-like_N"/>
</dbReference>
<dbReference type="NCBIfam" id="NF028537">
    <property type="entry name" value="P_eth_NH2_trans"/>
    <property type="match status" value="1"/>
</dbReference>
<dbReference type="OrthoDB" id="9786870at2"/>
<feature type="transmembrane region" description="Helical" evidence="8">
    <location>
        <begin position="121"/>
        <end position="139"/>
    </location>
</feature>
<feature type="transmembrane region" description="Helical" evidence="8">
    <location>
        <begin position="66"/>
        <end position="86"/>
    </location>
</feature>
<evidence type="ECO:0000256" key="7">
    <source>
        <dbReference type="ARBA" id="ARBA00023136"/>
    </source>
</evidence>
<proteinExistence type="predicted"/>
<protein>
    <submittedName>
        <fullName evidence="11 12">Phosphoethanolamine--lipid A transferase</fullName>
    </submittedName>
</protein>